<protein>
    <submittedName>
        <fullName evidence="1">Uncharacterized protein</fullName>
    </submittedName>
</protein>
<dbReference type="RefSeq" id="WP_146488543.1">
    <property type="nucleotide sequence ID" value="NZ_VIGX01000014.1"/>
</dbReference>
<reference evidence="1 2" key="1">
    <citation type="submission" date="2019-06" db="EMBL/GenBank/DDBJ databases">
        <title>Tsukamurella conjunctivitidis sp. nov., Tsukamurella assacharolytica sp. nov. and Tsukamurella sputae sp. nov. isolated from patients with conjunctivitis, bacteraemia (lymphoma) and respiratory infection (sputum) in Hong Kong.</title>
        <authorList>
            <person name="Teng J.L.L."/>
            <person name="Lee H.H."/>
            <person name="Fong J.Y.H."/>
            <person name="Fok K.M.N."/>
            <person name="Lau S.K.P."/>
            <person name="Woo P.C.Y."/>
        </authorList>
    </citation>
    <scope>NUCLEOTIDE SEQUENCE [LARGE SCALE GENOMIC DNA]</scope>
    <source>
        <strain evidence="1 2">HKU72</strain>
    </source>
</reference>
<accession>A0A5C5RWK3</accession>
<name>A0A5C5RWK3_9ACTN</name>
<dbReference type="AlphaFoldDB" id="A0A5C5RWK3"/>
<evidence type="ECO:0000313" key="2">
    <source>
        <dbReference type="Proteomes" id="UP000319375"/>
    </source>
</evidence>
<dbReference type="Proteomes" id="UP000319375">
    <property type="component" value="Unassembled WGS sequence"/>
</dbReference>
<keyword evidence="2" id="KW-1185">Reference proteome</keyword>
<proteinExistence type="predicted"/>
<comment type="caution">
    <text evidence="1">The sequence shown here is derived from an EMBL/GenBank/DDBJ whole genome shotgun (WGS) entry which is preliminary data.</text>
</comment>
<organism evidence="1 2">
    <name type="scientific">Tsukamurella conjunctivitidis</name>
    <dbReference type="NCBI Taxonomy" id="2592068"/>
    <lineage>
        <taxon>Bacteria</taxon>
        <taxon>Bacillati</taxon>
        <taxon>Actinomycetota</taxon>
        <taxon>Actinomycetes</taxon>
        <taxon>Mycobacteriales</taxon>
        <taxon>Tsukamurellaceae</taxon>
        <taxon>Tsukamurella</taxon>
    </lineage>
</organism>
<dbReference type="EMBL" id="VIGX01000014">
    <property type="protein sequence ID" value="TWS27406.1"/>
    <property type="molecule type" value="Genomic_DNA"/>
</dbReference>
<gene>
    <name evidence="1" type="ORF">FK530_18975</name>
</gene>
<sequence length="95" mass="10679">MTRLSLRGDGEKYEIRRGTHAVTLKNAADAHRLITDLRRHYDDGQQDRSIVHLEVEPDTNGAILRSGIFYVRVAADDLIRVADALVDLAEGQHDD</sequence>
<evidence type="ECO:0000313" key="1">
    <source>
        <dbReference type="EMBL" id="TWS27406.1"/>
    </source>
</evidence>